<protein>
    <submittedName>
        <fullName evidence="4">Carbohydrate kinase family protein</fullName>
    </submittedName>
</protein>
<keyword evidence="1" id="KW-0808">Transferase</keyword>
<evidence type="ECO:0000256" key="2">
    <source>
        <dbReference type="ARBA" id="ARBA00022777"/>
    </source>
</evidence>
<dbReference type="Proteomes" id="UP001432209">
    <property type="component" value="Chromosome"/>
</dbReference>
<evidence type="ECO:0000256" key="1">
    <source>
        <dbReference type="ARBA" id="ARBA00022679"/>
    </source>
</evidence>
<evidence type="ECO:0000259" key="3">
    <source>
        <dbReference type="Pfam" id="PF00294"/>
    </source>
</evidence>
<evidence type="ECO:0000313" key="4">
    <source>
        <dbReference type="EMBL" id="WUX51668.1"/>
    </source>
</evidence>
<dbReference type="EMBL" id="CP109495">
    <property type="protein sequence ID" value="WUX51668.1"/>
    <property type="molecule type" value="Genomic_DNA"/>
</dbReference>
<organism evidence="4 5">
    <name type="scientific">Streptomyces niveus</name>
    <name type="common">Streptomyces spheroides</name>
    <dbReference type="NCBI Taxonomy" id="193462"/>
    <lineage>
        <taxon>Bacteria</taxon>
        <taxon>Bacillati</taxon>
        <taxon>Actinomycetota</taxon>
        <taxon>Actinomycetes</taxon>
        <taxon>Kitasatosporales</taxon>
        <taxon>Streptomycetaceae</taxon>
        <taxon>Streptomyces</taxon>
    </lineage>
</organism>
<gene>
    <name evidence="4" type="ORF">OG442_09010</name>
</gene>
<keyword evidence="5" id="KW-1185">Reference proteome</keyword>
<keyword evidence="2 4" id="KW-0418">Kinase</keyword>
<accession>A0ABZ2A2I1</accession>
<evidence type="ECO:0000313" key="5">
    <source>
        <dbReference type="Proteomes" id="UP001432209"/>
    </source>
</evidence>
<sequence length="326" mass="32928">MPLTFDLLVIGEAGPYVMLGPIDAPLDALPDTPLALGGRAQRVDSGVLTLGGSAALTACGAARLGLRVAFAGRVGDDDAGDYVRDRLAAHGVNTRALRVDDTLPTPLTTVMTHGGGQMVISAPGTRATTTGDDIPEQLLTRSGHVHCASFFLMPKLAATLSHLFAAAHAAGATTSLGTNDERSGRWDRTALAPVLARTDLLLTDAYEAGRLAGTDGGCVTSAAELLARRGPLVTVRNGVDGALCHDGDTLLTTDGIRVNARDAVGAGDSFNAGFIAAQLAGRPPAEALAIAAVCGALSTRAGGGTAAQPTWAQALAHLTTVGDGPS</sequence>
<dbReference type="InterPro" id="IPR011611">
    <property type="entry name" value="PfkB_dom"/>
</dbReference>
<dbReference type="InterPro" id="IPR029056">
    <property type="entry name" value="Ribokinase-like"/>
</dbReference>
<dbReference type="RefSeq" id="WP_329075332.1">
    <property type="nucleotide sequence ID" value="NZ_CP109495.1"/>
</dbReference>
<dbReference type="PANTHER" id="PTHR10584:SF166">
    <property type="entry name" value="RIBOKINASE"/>
    <property type="match status" value="1"/>
</dbReference>
<dbReference type="PANTHER" id="PTHR10584">
    <property type="entry name" value="SUGAR KINASE"/>
    <property type="match status" value="1"/>
</dbReference>
<proteinExistence type="predicted"/>
<dbReference type="Gene3D" id="3.40.1190.20">
    <property type="match status" value="1"/>
</dbReference>
<dbReference type="SUPFAM" id="SSF53613">
    <property type="entry name" value="Ribokinase-like"/>
    <property type="match status" value="1"/>
</dbReference>
<dbReference type="GO" id="GO:0016301">
    <property type="term" value="F:kinase activity"/>
    <property type="evidence" value="ECO:0007669"/>
    <property type="project" value="UniProtKB-KW"/>
</dbReference>
<dbReference type="Pfam" id="PF00294">
    <property type="entry name" value="PfkB"/>
    <property type="match status" value="1"/>
</dbReference>
<feature type="domain" description="Carbohydrate kinase PfkB" evidence="3">
    <location>
        <begin position="39"/>
        <end position="310"/>
    </location>
</feature>
<reference evidence="4" key="1">
    <citation type="submission" date="2022-10" db="EMBL/GenBank/DDBJ databases">
        <title>The complete genomes of actinobacterial strains from the NBC collection.</title>
        <authorList>
            <person name="Joergensen T.S."/>
            <person name="Alvarez Arevalo M."/>
            <person name="Sterndorff E.B."/>
            <person name="Faurdal D."/>
            <person name="Vuksanovic O."/>
            <person name="Mourched A.-S."/>
            <person name="Charusanti P."/>
            <person name="Shaw S."/>
            <person name="Blin K."/>
            <person name="Weber T."/>
        </authorList>
    </citation>
    <scope>NUCLEOTIDE SEQUENCE</scope>
    <source>
        <strain evidence="4">NBC_01432</strain>
    </source>
</reference>
<name>A0ABZ2A2I1_STRNV</name>